<gene>
    <name evidence="4" type="ORF">DVW87_09485</name>
</gene>
<evidence type="ECO:0000256" key="2">
    <source>
        <dbReference type="SAM" id="SignalP"/>
    </source>
</evidence>
<evidence type="ECO:0000259" key="3">
    <source>
        <dbReference type="Pfam" id="PF02557"/>
    </source>
</evidence>
<dbReference type="SUPFAM" id="SSF55166">
    <property type="entry name" value="Hedgehog/DD-peptidase"/>
    <property type="match status" value="1"/>
</dbReference>
<keyword evidence="4" id="KW-0645">Protease</keyword>
<dbReference type="CDD" id="cd14852">
    <property type="entry name" value="LD-carboxypeptidase"/>
    <property type="match status" value="1"/>
</dbReference>
<name>A0A369VW90_9SPHN</name>
<accession>A0A369VW90</accession>
<feature type="region of interest" description="Disordered" evidence="1">
    <location>
        <begin position="248"/>
        <end position="294"/>
    </location>
</feature>
<evidence type="ECO:0000313" key="5">
    <source>
        <dbReference type="Proteomes" id="UP000253918"/>
    </source>
</evidence>
<dbReference type="InterPro" id="IPR052179">
    <property type="entry name" value="DD-CPase-like"/>
</dbReference>
<dbReference type="EMBL" id="QQNB01000002">
    <property type="protein sequence ID" value="RDE06099.1"/>
    <property type="molecule type" value="Genomic_DNA"/>
</dbReference>
<dbReference type="PANTHER" id="PTHR34385">
    <property type="entry name" value="D-ALANYL-D-ALANINE CARBOXYPEPTIDASE"/>
    <property type="match status" value="1"/>
</dbReference>
<feature type="chain" id="PRO_5016818381" evidence="2">
    <location>
        <begin position="24"/>
        <end position="294"/>
    </location>
</feature>
<dbReference type="InterPro" id="IPR058193">
    <property type="entry name" value="VanY/YodJ_core_dom"/>
</dbReference>
<dbReference type="OrthoDB" id="9792074at2"/>
<dbReference type="GO" id="GO:0004180">
    <property type="term" value="F:carboxypeptidase activity"/>
    <property type="evidence" value="ECO:0007669"/>
    <property type="project" value="UniProtKB-KW"/>
</dbReference>
<dbReference type="InterPro" id="IPR003709">
    <property type="entry name" value="VanY-like_core_dom"/>
</dbReference>
<dbReference type="PANTHER" id="PTHR34385:SF1">
    <property type="entry name" value="PEPTIDOGLYCAN L-ALANYL-D-GLUTAMATE ENDOPEPTIDASE CWLK"/>
    <property type="match status" value="1"/>
</dbReference>
<keyword evidence="4" id="KW-0378">Hydrolase</keyword>
<dbReference type="GO" id="GO:0006508">
    <property type="term" value="P:proteolysis"/>
    <property type="evidence" value="ECO:0007669"/>
    <property type="project" value="InterPro"/>
</dbReference>
<dbReference type="Gene3D" id="3.30.1380.10">
    <property type="match status" value="1"/>
</dbReference>
<dbReference type="Pfam" id="PF02557">
    <property type="entry name" value="VanY"/>
    <property type="match status" value="1"/>
</dbReference>
<keyword evidence="5" id="KW-1185">Reference proteome</keyword>
<dbReference type="InterPro" id="IPR009045">
    <property type="entry name" value="Zn_M74/Hedgehog-like"/>
</dbReference>
<protein>
    <submittedName>
        <fullName evidence="4">D-alanyl-D-alanine carboxypeptidase family protein</fullName>
    </submittedName>
</protein>
<evidence type="ECO:0000313" key="4">
    <source>
        <dbReference type="EMBL" id="RDE06099.1"/>
    </source>
</evidence>
<comment type="caution">
    <text evidence="4">The sequence shown here is derived from an EMBL/GenBank/DDBJ whole genome shotgun (WGS) entry which is preliminary data.</text>
</comment>
<keyword evidence="4" id="KW-0121">Carboxypeptidase</keyword>
<proteinExistence type="predicted"/>
<feature type="domain" description="D-alanyl-D-alanine carboxypeptidase-like core" evidence="3">
    <location>
        <begin position="71"/>
        <end position="201"/>
    </location>
</feature>
<feature type="compositionally biased region" description="Pro residues" evidence="1">
    <location>
        <begin position="257"/>
        <end position="294"/>
    </location>
</feature>
<evidence type="ECO:0000256" key="1">
    <source>
        <dbReference type="SAM" id="MobiDB-lite"/>
    </source>
</evidence>
<keyword evidence="2" id="KW-0732">Signal</keyword>
<dbReference type="RefSeq" id="WP_114688169.1">
    <property type="nucleotide sequence ID" value="NZ_QQNB01000002.1"/>
</dbReference>
<reference evidence="4 5" key="1">
    <citation type="submission" date="2018-07" db="EMBL/GenBank/DDBJ databases">
        <title>a novel species of Sphingomonas isolated from the rhizosphere soil of Araceae plant.</title>
        <authorList>
            <person name="Zhiyong W."/>
            <person name="Qinglan Z."/>
            <person name="Zhiwei F."/>
            <person name="Ding X."/>
            <person name="Gejiao W."/>
            <person name="Shixue Z."/>
        </authorList>
    </citation>
    <scope>NUCLEOTIDE SEQUENCE [LARGE SCALE GENOMIC DNA]</scope>
    <source>
        <strain evidence="4 5">WZY 27</strain>
    </source>
</reference>
<dbReference type="AlphaFoldDB" id="A0A369VW90"/>
<sequence length="294" mass="31502">MIGGIGRLFAWAAALLPTASAQAHVGAILLCTAQFVAPGGDGRLLGHLPYAEAPSWQLVAIPGFGYSKECRVHRDMAPDLLRLLEAANQVPEVKGRLFGISCHRSVAYQSQVFCRGVDACHDAAARARSSGPPGFSEHATGYALDFAVADRGCAVLSPCLANTPAGRWLIANGPRFGFEMSFPHDNAQGVTWEPWHWRWVGYAITEPGAAAARVTFVRARRQFPGEPRVNDAGDRWIQAVRLSTGTPLTGWRAPAAMPAPVPTPAPTPPPTPSPWRSPVPTATPTPWRSPVPVR</sequence>
<feature type="signal peptide" evidence="2">
    <location>
        <begin position="1"/>
        <end position="23"/>
    </location>
</feature>
<dbReference type="Proteomes" id="UP000253918">
    <property type="component" value="Unassembled WGS sequence"/>
</dbReference>
<organism evidence="4 5">
    <name type="scientific">Sphingomonas aracearum</name>
    <dbReference type="NCBI Taxonomy" id="2283317"/>
    <lineage>
        <taxon>Bacteria</taxon>
        <taxon>Pseudomonadati</taxon>
        <taxon>Pseudomonadota</taxon>
        <taxon>Alphaproteobacteria</taxon>
        <taxon>Sphingomonadales</taxon>
        <taxon>Sphingomonadaceae</taxon>
        <taxon>Sphingomonas</taxon>
    </lineage>
</organism>